<feature type="domain" description="Replication initiation protein-like C-terminal" evidence="1">
    <location>
        <begin position="118"/>
        <end position="284"/>
    </location>
</feature>
<dbReference type="GO" id="GO:0003743">
    <property type="term" value="F:translation initiation factor activity"/>
    <property type="evidence" value="ECO:0007669"/>
    <property type="project" value="UniProtKB-KW"/>
</dbReference>
<evidence type="ECO:0000259" key="1">
    <source>
        <dbReference type="Pfam" id="PF02486"/>
    </source>
</evidence>
<dbReference type="OrthoDB" id="7185309at2"/>
<keyword evidence="2" id="KW-0396">Initiation factor</keyword>
<name>A0A5C1Y8D9_9MICO</name>
<dbReference type="AlphaFoldDB" id="A0A5C1Y8D9"/>
<keyword evidence="3" id="KW-1185">Reference proteome</keyword>
<keyword evidence="2" id="KW-0648">Protein biosynthesis</keyword>
<organism evidence="2 3">
    <name type="scientific">Protaetiibacter larvae</name>
    <dbReference type="NCBI Taxonomy" id="2592654"/>
    <lineage>
        <taxon>Bacteria</taxon>
        <taxon>Bacillati</taxon>
        <taxon>Actinomycetota</taxon>
        <taxon>Actinomycetes</taxon>
        <taxon>Micrococcales</taxon>
        <taxon>Microbacteriaceae</taxon>
        <taxon>Protaetiibacter</taxon>
    </lineage>
</organism>
<sequence>MADEVRGGVADRLRAMLSDAAAASVQRFEASFDWYAASIDENPLVVIESLAGWLGADYRRSRGLHGYTAGAEIVRDGNVIARVVYGGNEEAWPHAWASGEDTPPFVAAVRALWPDHGVTRVDAAYDFKTGAPWQRLYDMCVNVADHLPNGDRRGRPLKLATIGDWLREAEGHPDGRTLYIGSMKSPVLARLYEKGKQLRKAFPDQADKYNPGWVRLELQVRPQKQARYDVARLSPEEVWGTALWAKQLHADVFASDLSQVGMGHNRPRDDERAWSFFLRQYGKMLTRRFETEVARLERAGHVVATAEDRDLIWRQIGSDIGRALG</sequence>
<dbReference type="RefSeq" id="WP_149325434.1">
    <property type="nucleotide sequence ID" value="NZ_CP043504.1"/>
</dbReference>
<protein>
    <submittedName>
        <fullName evidence="2">Replication initiation factor domain-containing protein</fullName>
    </submittedName>
</protein>
<accession>A0A5C1Y8D9</accession>
<gene>
    <name evidence="2" type="ORF">FLP23_08365</name>
</gene>
<evidence type="ECO:0000313" key="3">
    <source>
        <dbReference type="Proteomes" id="UP000322159"/>
    </source>
</evidence>
<dbReference type="Proteomes" id="UP000322159">
    <property type="component" value="Chromosome"/>
</dbReference>
<dbReference type="EMBL" id="CP043504">
    <property type="protein sequence ID" value="QEO10016.1"/>
    <property type="molecule type" value="Genomic_DNA"/>
</dbReference>
<dbReference type="Pfam" id="PF02486">
    <property type="entry name" value="Rep_trans"/>
    <property type="match status" value="1"/>
</dbReference>
<proteinExistence type="predicted"/>
<reference evidence="2 3" key="1">
    <citation type="submission" date="2019-09" db="EMBL/GenBank/DDBJ databases">
        <title>Genome sequencing of strain KACC 19322.</title>
        <authorList>
            <person name="Heo J."/>
            <person name="Kim S.-J."/>
            <person name="Kim J.-S."/>
            <person name="Hong S.-B."/>
            <person name="Kwon S.-W."/>
        </authorList>
    </citation>
    <scope>NUCLEOTIDE SEQUENCE [LARGE SCALE GENOMIC DNA]</scope>
    <source>
        <strain evidence="2 3">KACC 19322</strain>
    </source>
</reference>
<evidence type="ECO:0000313" key="2">
    <source>
        <dbReference type="EMBL" id="QEO10016.1"/>
    </source>
</evidence>
<dbReference type="KEGG" id="lyk:FLP23_08365"/>
<dbReference type="InterPro" id="IPR003491">
    <property type="entry name" value="REP-like_C"/>
</dbReference>